<accession>A0ABX7YSG7</accession>
<organism evidence="1 2">
    <name type="scientific">Shewanella yunxiaonensis</name>
    <dbReference type="NCBI Taxonomy" id="2829809"/>
    <lineage>
        <taxon>Bacteria</taxon>
        <taxon>Pseudomonadati</taxon>
        <taxon>Pseudomonadota</taxon>
        <taxon>Gammaproteobacteria</taxon>
        <taxon>Alteromonadales</taxon>
        <taxon>Shewanellaceae</taxon>
        <taxon>Shewanella</taxon>
    </lineage>
</organism>
<dbReference type="SUPFAM" id="SSF53137">
    <property type="entry name" value="Translational machinery components"/>
    <property type="match status" value="1"/>
</dbReference>
<evidence type="ECO:0000313" key="2">
    <source>
        <dbReference type="Proteomes" id="UP000679575"/>
    </source>
</evidence>
<sequence>MTNKAGLWIDHKQALIVFLANDDVSTQTIESNLDMHLRGVRGSRSATPYGPQDVIAEDKMERKYQQHLSHYYDEVCKAIQEVDSVFVMGPGEAKGEFKTYLQKKGQKSAAEVAMETADKMTAPQVVAKVKQHFSH</sequence>
<reference evidence="1 2" key="1">
    <citation type="submission" date="2021-04" db="EMBL/GenBank/DDBJ databases">
        <title>Novel species identification of genus Shewanella.</title>
        <authorList>
            <person name="Liu G."/>
        </authorList>
    </citation>
    <scope>NUCLEOTIDE SEQUENCE [LARGE SCALE GENOMIC DNA]</scope>
    <source>
        <strain evidence="1 2">FJAT-54481</strain>
    </source>
</reference>
<dbReference type="EMBL" id="CP073587">
    <property type="protein sequence ID" value="QUN05284.1"/>
    <property type="molecule type" value="Genomic_DNA"/>
</dbReference>
<dbReference type="Proteomes" id="UP000679575">
    <property type="component" value="Chromosome"/>
</dbReference>
<evidence type="ECO:0000313" key="1">
    <source>
        <dbReference type="EMBL" id="QUN05284.1"/>
    </source>
</evidence>
<dbReference type="InterPro" id="IPR042226">
    <property type="entry name" value="eFR1_2_sf"/>
</dbReference>
<dbReference type="Gene3D" id="3.30.420.60">
    <property type="entry name" value="eRF1 domain 2"/>
    <property type="match status" value="1"/>
</dbReference>
<proteinExistence type="predicted"/>
<keyword evidence="2" id="KW-1185">Reference proteome</keyword>
<protein>
    <recommendedName>
        <fullName evidence="3">Host attachment protein</fullName>
    </recommendedName>
</protein>
<name>A0ABX7YSG7_9GAMM</name>
<gene>
    <name evidence="1" type="ORF">KDN34_13935</name>
</gene>
<dbReference type="RefSeq" id="WP_212594319.1">
    <property type="nucleotide sequence ID" value="NZ_CP073587.1"/>
</dbReference>
<evidence type="ECO:0008006" key="3">
    <source>
        <dbReference type="Google" id="ProtNLM"/>
    </source>
</evidence>